<accession>A0ACB8H358</accession>
<keyword evidence="2" id="KW-1185">Reference proteome</keyword>
<proteinExistence type="predicted"/>
<comment type="caution">
    <text evidence="1">The sequence shown here is derived from an EMBL/GenBank/DDBJ whole genome shotgun (WGS) entry which is preliminary data.</text>
</comment>
<reference evidence="1" key="1">
    <citation type="submission" date="2021-10" db="EMBL/GenBank/DDBJ databases">
        <title>Psilocybe cubensis genome.</title>
        <authorList>
            <person name="Mckernan K.J."/>
            <person name="Crawford S."/>
            <person name="Trippe A."/>
            <person name="Kane L.T."/>
            <person name="Mclaughlin S."/>
        </authorList>
    </citation>
    <scope>NUCLEOTIDE SEQUENCE</scope>
    <source>
        <strain evidence="1">MGC-MH-2018</strain>
    </source>
</reference>
<dbReference type="EMBL" id="JAFIQS020000004">
    <property type="protein sequence ID" value="KAH9482281.1"/>
    <property type="molecule type" value="Genomic_DNA"/>
</dbReference>
<sequence length="90" mass="10164">MEETQDPVELYGGGVREGDWLDDYPDSLKGVTTDEVNCPFTVGQFEKFKRRLQSIPVTIRSSNVMEIRGQSWVDAIILGQEILEESVLDS</sequence>
<evidence type="ECO:0000313" key="2">
    <source>
        <dbReference type="Proteomes" id="UP000664032"/>
    </source>
</evidence>
<protein>
    <submittedName>
        <fullName evidence="1">Uncharacterized protein</fullName>
    </submittedName>
</protein>
<organism evidence="1 2">
    <name type="scientific">Psilocybe cubensis</name>
    <name type="common">Psychedelic mushroom</name>
    <name type="synonym">Stropharia cubensis</name>
    <dbReference type="NCBI Taxonomy" id="181762"/>
    <lineage>
        <taxon>Eukaryota</taxon>
        <taxon>Fungi</taxon>
        <taxon>Dikarya</taxon>
        <taxon>Basidiomycota</taxon>
        <taxon>Agaricomycotina</taxon>
        <taxon>Agaricomycetes</taxon>
        <taxon>Agaricomycetidae</taxon>
        <taxon>Agaricales</taxon>
        <taxon>Agaricineae</taxon>
        <taxon>Strophariaceae</taxon>
        <taxon>Psilocybe</taxon>
    </lineage>
</organism>
<gene>
    <name evidence="1" type="ORF">JR316_0004379</name>
</gene>
<name>A0ACB8H358_PSICU</name>
<dbReference type="Proteomes" id="UP000664032">
    <property type="component" value="Unassembled WGS sequence"/>
</dbReference>
<evidence type="ECO:0000313" key="1">
    <source>
        <dbReference type="EMBL" id="KAH9482281.1"/>
    </source>
</evidence>